<protein>
    <recommendedName>
        <fullName evidence="5">C2H2-type domain-containing protein</fullName>
    </recommendedName>
</protein>
<dbReference type="PANTHER" id="PTHR38166">
    <property type="entry name" value="C2H2-TYPE DOMAIN-CONTAINING PROTEIN-RELATED"/>
    <property type="match status" value="1"/>
</dbReference>
<feature type="region of interest" description="Disordered" evidence="2">
    <location>
        <begin position="347"/>
        <end position="378"/>
    </location>
</feature>
<feature type="compositionally biased region" description="Polar residues" evidence="2">
    <location>
        <begin position="347"/>
        <end position="364"/>
    </location>
</feature>
<evidence type="ECO:0000313" key="3">
    <source>
        <dbReference type="EMBL" id="KAK0708881.1"/>
    </source>
</evidence>
<feature type="region of interest" description="Disordered" evidence="2">
    <location>
        <begin position="151"/>
        <end position="212"/>
    </location>
</feature>
<feature type="compositionally biased region" description="Basic and acidic residues" evidence="2">
    <location>
        <begin position="158"/>
        <end position="173"/>
    </location>
</feature>
<gene>
    <name evidence="3" type="ORF">B0T21DRAFT_377154</name>
</gene>
<evidence type="ECO:0000256" key="2">
    <source>
        <dbReference type="SAM" id="MobiDB-lite"/>
    </source>
</evidence>
<proteinExistence type="predicted"/>
<evidence type="ECO:0008006" key="5">
    <source>
        <dbReference type="Google" id="ProtNLM"/>
    </source>
</evidence>
<dbReference type="PANTHER" id="PTHR38166:SF1">
    <property type="entry name" value="C2H2-TYPE DOMAIN-CONTAINING PROTEIN"/>
    <property type="match status" value="1"/>
</dbReference>
<evidence type="ECO:0000313" key="4">
    <source>
        <dbReference type="Proteomes" id="UP001172159"/>
    </source>
</evidence>
<feature type="compositionally biased region" description="Low complexity" evidence="2">
    <location>
        <begin position="429"/>
        <end position="443"/>
    </location>
</feature>
<reference evidence="3" key="1">
    <citation type="submission" date="2023-06" db="EMBL/GenBank/DDBJ databases">
        <title>Genome-scale phylogeny and comparative genomics of the fungal order Sordariales.</title>
        <authorList>
            <consortium name="Lawrence Berkeley National Laboratory"/>
            <person name="Hensen N."/>
            <person name="Bonometti L."/>
            <person name="Westerberg I."/>
            <person name="Brannstrom I.O."/>
            <person name="Guillou S."/>
            <person name="Cros-Aarteil S."/>
            <person name="Calhoun S."/>
            <person name="Haridas S."/>
            <person name="Kuo A."/>
            <person name="Mondo S."/>
            <person name="Pangilinan J."/>
            <person name="Riley R."/>
            <person name="Labutti K."/>
            <person name="Andreopoulos B."/>
            <person name="Lipzen A."/>
            <person name="Chen C."/>
            <person name="Yanf M."/>
            <person name="Daum C."/>
            <person name="Ng V."/>
            <person name="Clum A."/>
            <person name="Steindorff A."/>
            <person name="Ohm R."/>
            <person name="Martin F."/>
            <person name="Silar P."/>
            <person name="Natvig D."/>
            <person name="Lalanne C."/>
            <person name="Gautier V."/>
            <person name="Ament-Velasquez S.L."/>
            <person name="Kruys A."/>
            <person name="Hutchinson M.I."/>
            <person name="Powell A.J."/>
            <person name="Barry K."/>
            <person name="Miller A.N."/>
            <person name="Grigoriev I.V."/>
            <person name="Debuchy R."/>
            <person name="Gladieux P."/>
            <person name="Thoren M.H."/>
            <person name="Johannesson H."/>
        </authorList>
    </citation>
    <scope>NUCLEOTIDE SEQUENCE</scope>
    <source>
        <strain evidence="3">CBS 540.89</strain>
    </source>
</reference>
<organism evidence="3 4">
    <name type="scientific">Apiosordaria backusii</name>
    <dbReference type="NCBI Taxonomy" id="314023"/>
    <lineage>
        <taxon>Eukaryota</taxon>
        <taxon>Fungi</taxon>
        <taxon>Dikarya</taxon>
        <taxon>Ascomycota</taxon>
        <taxon>Pezizomycotina</taxon>
        <taxon>Sordariomycetes</taxon>
        <taxon>Sordariomycetidae</taxon>
        <taxon>Sordariales</taxon>
        <taxon>Lasiosphaeriaceae</taxon>
        <taxon>Apiosordaria</taxon>
    </lineage>
</organism>
<feature type="region of interest" description="Disordered" evidence="2">
    <location>
        <begin position="397"/>
        <end position="486"/>
    </location>
</feature>
<name>A0AA40A417_9PEZI</name>
<dbReference type="EMBL" id="JAUKTV010000018">
    <property type="protein sequence ID" value="KAK0708881.1"/>
    <property type="molecule type" value="Genomic_DNA"/>
</dbReference>
<feature type="compositionally biased region" description="Low complexity" evidence="2">
    <location>
        <begin position="196"/>
        <end position="207"/>
    </location>
</feature>
<keyword evidence="4" id="KW-1185">Reference proteome</keyword>
<keyword evidence="1" id="KW-0175">Coiled coil</keyword>
<dbReference type="Proteomes" id="UP001172159">
    <property type="component" value="Unassembled WGS sequence"/>
</dbReference>
<feature type="region of interest" description="Disordered" evidence="2">
    <location>
        <begin position="305"/>
        <end position="329"/>
    </location>
</feature>
<dbReference type="AlphaFoldDB" id="A0AA40A417"/>
<evidence type="ECO:0000256" key="1">
    <source>
        <dbReference type="SAM" id="Coils"/>
    </source>
</evidence>
<feature type="coiled-coil region" evidence="1">
    <location>
        <begin position="789"/>
        <end position="830"/>
    </location>
</feature>
<accession>A0AA40A417</accession>
<comment type="caution">
    <text evidence="3">The sequence shown here is derived from an EMBL/GenBank/DDBJ whole genome shotgun (WGS) entry which is preliminary data.</text>
</comment>
<sequence length="873" mass="96282">MDHNIETSLCDPAQPPIPPTGDVFVGVCDGEIPTRSETENRLVMGQTYFVDDHPDFEKADFSLMRGKGLWQDGPIMVRIDTSYRVQPETSQHAIRKYEQMCKDADASSCGSQAATWGTQQPSLPDLAYEAEQADETKGAFLRRLLNEPTLSLPHSPHAKLELTKKRPYEEPLKNSEPSSQDTVPYPTPISSHDRFSQSQSIPPSLLQNPRPQMSVSGLEDKVYIKNEETDDDFSMYNDSELSQSDGPIFGINLSSKKERGLSLVVSKGGPHNCHTNYDEEHTPMVDRSTLTVPILPPAPLMPVENSKTDMLPPNRPEETGQPNKENLDTELPRNLASVEVPATDLMSLTNTESPDQFKSASSRIKPTPATPPKTWVRQTGVARIRLQLLSISKINSQYDTSPSASDCGESHLDDQEDPLDDDGARASEEQSSSSVGSGGAQQACPSAALGSLAGNGEDGQSRKRKTDDDEEGGGSRKRLRQKTPGAIGGQQVFACPYHVHEPNPWQNPCFSKNKGFKGMTRIKQHLSRKHMVSRRCPRCWISFESKEKENQHRQPLQCMEKPKPTEGRFMAAHHEGMVSTLALSAANPEQTWWQLFQILIPGMQEQSLDILKKCYPLAPYHAAPTLHGSTIIPPIRIDNLLFSTPNGSNPSGSDVGLQSPNVAELSSGAPGTSNVLLPSQSPHQPQVVSQAFPVPIFDVEPQFGQLPYPPPERTGLTPEPPGMHLFNHWLDPNPVLQPAPVNLSVSMTTSDSLSQFMSSNAVADSSRATSSFYAGANASDNDQQQSRDFQQLQRSNVRLRDRLQRAGRANERVERELTDLVNMNQAARTDLGRADSLLEELMDLPCLPDNMYEGLKKLSKLLETVTDNLKRGA</sequence>